<proteinExistence type="predicted"/>
<sequence length="111" mass="11908">RPGMSPGNRMPMAGLQVGPPAGSPFGAAAPLRPGMPPTMMDPFRKRLLVPQAQPPMPAQRRGLKRRKMADKVLPQRVSVKRTPGRPALAKWPPWDPGACSRVSGVHGSLGF</sequence>
<dbReference type="AlphaFoldDB" id="A0A2J8UZN8"/>
<organism evidence="2">
    <name type="scientific">Pongo abelii</name>
    <name type="common">Sumatran orangutan</name>
    <name type="synonym">Pongo pygmaeus abelii</name>
    <dbReference type="NCBI Taxonomy" id="9601"/>
    <lineage>
        <taxon>Eukaryota</taxon>
        <taxon>Metazoa</taxon>
        <taxon>Chordata</taxon>
        <taxon>Craniata</taxon>
        <taxon>Vertebrata</taxon>
        <taxon>Euteleostomi</taxon>
        <taxon>Mammalia</taxon>
        <taxon>Eutheria</taxon>
        <taxon>Euarchontoglires</taxon>
        <taxon>Primates</taxon>
        <taxon>Haplorrhini</taxon>
        <taxon>Catarrhini</taxon>
        <taxon>Hominidae</taxon>
        <taxon>Pongo</taxon>
    </lineage>
</organism>
<feature type="compositionally biased region" description="Low complexity" evidence="1">
    <location>
        <begin position="18"/>
        <end position="30"/>
    </location>
</feature>
<evidence type="ECO:0000256" key="1">
    <source>
        <dbReference type="SAM" id="MobiDB-lite"/>
    </source>
</evidence>
<feature type="region of interest" description="Disordered" evidence="1">
    <location>
        <begin position="1"/>
        <end position="40"/>
    </location>
</feature>
<feature type="non-terminal residue" evidence="2">
    <location>
        <position position="1"/>
    </location>
</feature>
<evidence type="ECO:0000313" key="2">
    <source>
        <dbReference type="EMBL" id="PNJ50729.1"/>
    </source>
</evidence>
<name>A0A2J8UZN8_PONAB</name>
<protein>
    <submittedName>
        <fullName evidence="2">SMARCD2 isoform 12</fullName>
    </submittedName>
</protein>
<dbReference type="EMBL" id="NDHI03003438">
    <property type="protein sequence ID" value="PNJ50729.1"/>
    <property type="molecule type" value="Genomic_DNA"/>
</dbReference>
<gene>
    <name evidence="2" type="ORF">CR201_G0023898</name>
</gene>
<feature type="region of interest" description="Disordered" evidence="1">
    <location>
        <begin position="50"/>
        <end position="69"/>
    </location>
</feature>
<reference evidence="2" key="1">
    <citation type="submission" date="2017-12" db="EMBL/GenBank/DDBJ databases">
        <title>High-resolution comparative analysis of great ape genomes.</title>
        <authorList>
            <person name="Pollen A."/>
            <person name="Hastie A."/>
            <person name="Hormozdiari F."/>
            <person name="Dougherty M."/>
            <person name="Liu R."/>
            <person name="Chaisson M."/>
            <person name="Hoppe E."/>
            <person name="Hill C."/>
            <person name="Pang A."/>
            <person name="Hillier L."/>
            <person name="Baker C."/>
            <person name="Armstrong J."/>
            <person name="Shendure J."/>
            <person name="Paten B."/>
            <person name="Wilson R."/>
            <person name="Chao H."/>
            <person name="Schneider V."/>
            <person name="Ventura M."/>
            <person name="Kronenberg Z."/>
            <person name="Murali S."/>
            <person name="Gordon D."/>
            <person name="Cantsilieris S."/>
            <person name="Munson K."/>
            <person name="Nelson B."/>
            <person name="Raja A."/>
            <person name="Underwood J."/>
            <person name="Diekhans M."/>
            <person name="Fiddes I."/>
            <person name="Haussler D."/>
            <person name="Eichler E."/>
        </authorList>
    </citation>
    <scope>NUCLEOTIDE SEQUENCE [LARGE SCALE GENOMIC DNA]</scope>
    <source>
        <strain evidence="2">Susie</strain>
    </source>
</reference>
<comment type="caution">
    <text evidence="2">The sequence shown here is derived from an EMBL/GenBank/DDBJ whole genome shotgun (WGS) entry which is preliminary data.</text>
</comment>
<accession>A0A2J8UZN8</accession>